<organism evidence="1 2">
    <name type="scientific">Sporosarcina koreensis</name>
    <dbReference type="NCBI Taxonomy" id="334735"/>
    <lineage>
        <taxon>Bacteria</taxon>
        <taxon>Bacillati</taxon>
        <taxon>Bacillota</taxon>
        <taxon>Bacilli</taxon>
        <taxon>Bacillales</taxon>
        <taxon>Caryophanaceae</taxon>
        <taxon>Sporosarcina</taxon>
    </lineage>
</organism>
<protein>
    <submittedName>
        <fullName evidence="1">Uncharacterized protein</fullName>
    </submittedName>
</protein>
<comment type="caution">
    <text evidence="1">The sequence shown here is derived from an EMBL/GenBank/DDBJ whole genome shotgun (WGS) entry which is preliminary data.</text>
</comment>
<evidence type="ECO:0000313" key="1">
    <source>
        <dbReference type="EMBL" id="MFC5602726.1"/>
    </source>
</evidence>
<keyword evidence="2" id="KW-1185">Reference proteome</keyword>
<dbReference type="Proteomes" id="UP001596071">
    <property type="component" value="Unassembled WGS sequence"/>
</dbReference>
<name>A0ABW0TUN0_9BACL</name>
<dbReference type="PROSITE" id="PS51257">
    <property type="entry name" value="PROKAR_LIPOPROTEIN"/>
    <property type="match status" value="1"/>
</dbReference>
<gene>
    <name evidence="1" type="ORF">ACFPTP_05800</name>
</gene>
<evidence type="ECO:0000313" key="2">
    <source>
        <dbReference type="Proteomes" id="UP001596071"/>
    </source>
</evidence>
<proteinExistence type="predicted"/>
<accession>A0ABW0TUN0</accession>
<dbReference type="RefSeq" id="WP_381442910.1">
    <property type="nucleotide sequence ID" value="NZ_JBHSNP010000010.1"/>
</dbReference>
<reference evidence="2" key="1">
    <citation type="journal article" date="2019" name="Int. J. Syst. Evol. Microbiol.">
        <title>The Global Catalogue of Microorganisms (GCM) 10K type strain sequencing project: providing services to taxonomists for standard genome sequencing and annotation.</title>
        <authorList>
            <consortium name="The Broad Institute Genomics Platform"/>
            <consortium name="The Broad Institute Genome Sequencing Center for Infectious Disease"/>
            <person name="Wu L."/>
            <person name="Ma J."/>
        </authorList>
    </citation>
    <scope>NUCLEOTIDE SEQUENCE [LARGE SCALE GENOMIC DNA]</scope>
    <source>
        <strain evidence="2">KACC 11299</strain>
    </source>
</reference>
<dbReference type="EMBL" id="JBHSNP010000010">
    <property type="protein sequence ID" value="MFC5602726.1"/>
    <property type="molecule type" value="Genomic_DNA"/>
</dbReference>
<sequence length="126" mass="14178">MRNWILTLCVVVMPTLFLVGCSSDEEKTNKVDSTSRTILDEIEVQANDLLEKDKEIAAFTIDSIEYSHENQDSDKVYILLYSMKPSNPESFVLAGSGVMGNDGWIKERVYYVNVKDSGELIFSTSP</sequence>